<reference evidence="7" key="1">
    <citation type="submission" date="2025-08" db="UniProtKB">
        <authorList>
            <consortium name="RefSeq"/>
        </authorList>
    </citation>
    <scope>IDENTIFICATION</scope>
    <source>
        <tissue evidence="7">Muscle</tissue>
    </source>
</reference>
<dbReference type="PANTHER" id="PTHR46016">
    <property type="entry name" value="ZINC FINGER, RING/FYVE/PHD-TYPE"/>
    <property type="match status" value="1"/>
</dbReference>
<evidence type="ECO:0000256" key="2">
    <source>
        <dbReference type="ARBA" id="ARBA00022771"/>
    </source>
</evidence>
<dbReference type="PROSITE" id="PS00518">
    <property type="entry name" value="ZF_RING_1"/>
    <property type="match status" value="1"/>
</dbReference>
<dbReference type="Pfam" id="PF05605">
    <property type="entry name" value="zf-Di19"/>
    <property type="match status" value="1"/>
</dbReference>
<protein>
    <submittedName>
        <fullName evidence="7">RING finger protein 166-like</fullName>
    </submittedName>
</protein>
<evidence type="ECO:0000256" key="1">
    <source>
        <dbReference type="ARBA" id="ARBA00022723"/>
    </source>
</evidence>
<keyword evidence="6" id="KW-1185">Reference proteome</keyword>
<dbReference type="PANTHER" id="PTHR46016:SF1">
    <property type="entry name" value="RING-TYPE DOMAIN-CONTAINING PROTEIN"/>
    <property type="match status" value="1"/>
</dbReference>
<dbReference type="InterPro" id="IPR008598">
    <property type="entry name" value="Di19_Zn-bd"/>
</dbReference>
<dbReference type="RefSeq" id="XP_013785978.2">
    <property type="nucleotide sequence ID" value="XM_013930524.2"/>
</dbReference>
<dbReference type="InterPro" id="IPR001841">
    <property type="entry name" value="Znf_RING"/>
</dbReference>
<dbReference type="InterPro" id="IPR017907">
    <property type="entry name" value="Znf_RING_CS"/>
</dbReference>
<organism evidence="6 7">
    <name type="scientific">Limulus polyphemus</name>
    <name type="common">Atlantic horseshoe crab</name>
    <dbReference type="NCBI Taxonomy" id="6850"/>
    <lineage>
        <taxon>Eukaryota</taxon>
        <taxon>Metazoa</taxon>
        <taxon>Ecdysozoa</taxon>
        <taxon>Arthropoda</taxon>
        <taxon>Chelicerata</taxon>
        <taxon>Merostomata</taxon>
        <taxon>Xiphosura</taxon>
        <taxon>Limulidae</taxon>
        <taxon>Limulus</taxon>
    </lineage>
</organism>
<accession>A0ABM1BP73</accession>
<keyword evidence="3" id="KW-0862">Zinc</keyword>
<dbReference type="Proteomes" id="UP000694941">
    <property type="component" value="Unplaced"/>
</dbReference>
<evidence type="ECO:0000256" key="4">
    <source>
        <dbReference type="PROSITE-ProRule" id="PRU00175"/>
    </source>
</evidence>
<dbReference type="GeneID" id="106470004"/>
<dbReference type="SUPFAM" id="SSF57850">
    <property type="entry name" value="RING/U-box"/>
    <property type="match status" value="1"/>
</dbReference>
<dbReference type="Gene3D" id="3.30.40.10">
    <property type="entry name" value="Zinc/RING finger domain, C3HC4 (zinc finger)"/>
    <property type="match status" value="1"/>
</dbReference>
<evidence type="ECO:0000256" key="3">
    <source>
        <dbReference type="ARBA" id="ARBA00022833"/>
    </source>
</evidence>
<keyword evidence="1" id="KW-0479">Metal-binding</keyword>
<feature type="domain" description="RING-type" evidence="5">
    <location>
        <begin position="22"/>
        <end position="62"/>
    </location>
</feature>
<name>A0ABM1BP73_LIMPO</name>
<sequence length="224" mass="25122">MSDFTKHSASGKVLSNLDVITCPVCLEIFDDPVRICCGHSFCDSCLVSDESEENTPICPSCKASFDPEKKRKAHNINKMISTYKGLCVVCNKQMALSKLQVHQMFCSNKDSEELGACGGEPVPEKSVLPDEPNRITFKCPYCSLKDLNVHSLRDHCSQKHVGENMNVVCPVCASMPWGDPKKRSANFIVHLNLRHKFEYEFFVDYNLDDAEAMEKALEASLTEF</sequence>
<evidence type="ECO:0000313" key="7">
    <source>
        <dbReference type="RefSeq" id="XP_013785978.2"/>
    </source>
</evidence>
<gene>
    <name evidence="7" type="primary">LOC106470004</name>
</gene>
<dbReference type="InterPro" id="IPR027370">
    <property type="entry name" value="Znf-RING_euk"/>
</dbReference>
<dbReference type="PROSITE" id="PS50089">
    <property type="entry name" value="ZF_RING_2"/>
    <property type="match status" value="1"/>
</dbReference>
<evidence type="ECO:0000313" key="6">
    <source>
        <dbReference type="Proteomes" id="UP000694941"/>
    </source>
</evidence>
<proteinExistence type="predicted"/>
<dbReference type="Pfam" id="PF13445">
    <property type="entry name" value="zf-RING_UBOX"/>
    <property type="match status" value="1"/>
</dbReference>
<keyword evidence="2 4" id="KW-0863">Zinc-finger</keyword>
<dbReference type="SMART" id="SM00184">
    <property type="entry name" value="RING"/>
    <property type="match status" value="1"/>
</dbReference>
<evidence type="ECO:0000259" key="5">
    <source>
        <dbReference type="PROSITE" id="PS50089"/>
    </source>
</evidence>
<dbReference type="InterPro" id="IPR051438">
    <property type="entry name" value="RNF_E3_ubiq-protein_ligase"/>
</dbReference>
<dbReference type="InterPro" id="IPR013083">
    <property type="entry name" value="Znf_RING/FYVE/PHD"/>
</dbReference>